<evidence type="ECO:0000313" key="1">
    <source>
        <dbReference type="EMBL" id="OGD88428.1"/>
    </source>
</evidence>
<gene>
    <name evidence="1" type="ORF">A2693_00400</name>
</gene>
<accession>A0A1F5G996</accession>
<dbReference type="Proteomes" id="UP000178577">
    <property type="component" value="Unassembled WGS sequence"/>
</dbReference>
<evidence type="ECO:0000313" key="2">
    <source>
        <dbReference type="Proteomes" id="UP000178577"/>
    </source>
</evidence>
<comment type="caution">
    <text evidence="1">The sequence shown here is derived from an EMBL/GenBank/DDBJ whole genome shotgun (WGS) entry which is preliminary data.</text>
</comment>
<dbReference type="AlphaFoldDB" id="A0A1F5G996"/>
<sequence>MTTIGGFGVTDGIGDGELLSLTGEGVALAGGEGVGSMQISPVKTLGGAHEGRGIDLAGSEGVGEFPSSGVGDGLGWQRGKLGLTLQIPARRSFPIGLLSTFWANSLTEATTTTPTTTAAKRAIGTMPLLRPIYFKHGTGLRCCQEICPQDTPVSKLNLWSKKKKKMR</sequence>
<organism evidence="1 2">
    <name type="scientific">Candidatus Curtissbacteria bacterium RIFCSPHIGHO2_01_FULL_40_12</name>
    <dbReference type="NCBI Taxonomy" id="1797710"/>
    <lineage>
        <taxon>Bacteria</taxon>
        <taxon>Candidatus Curtissiibacteriota</taxon>
    </lineage>
</organism>
<dbReference type="EMBL" id="MFAY01000039">
    <property type="protein sequence ID" value="OGD88428.1"/>
    <property type="molecule type" value="Genomic_DNA"/>
</dbReference>
<proteinExistence type="predicted"/>
<protein>
    <submittedName>
        <fullName evidence="1">Uncharacterized protein</fullName>
    </submittedName>
</protein>
<reference evidence="1 2" key="1">
    <citation type="journal article" date="2016" name="Nat. Commun.">
        <title>Thousands of microbial genomes shed light on interconnected biogeochemical processes in an aquifer system.</title>
        <authorList>
            <person name="Anantharaman K."/>
            <person name="Brown C.T."/>
            <person name="Hug L.A."/>
            <person name="Sharon I."/>
            <person name="Castelle C.J."/>
            <person name="Probst A.J."/>
            <person name="Thomas B.C."/>
            <person name="Singh A."/>
            <person name="Wilkins M.J."/>
            <person name="Karaoz U."/>
            <person name="Brodie E.L."/>
            <person name="Williams K.H."/>
            <person name="Hubbard S.S."/>
            <person name="Banfield J.F."/>
        </authorList>
    </citation>
    <scope>NUCLEOTIDE SEQUENCE [LARGE SCALE GENOMIC DNA]</scope>
</reference>
<name>A0A1F5G996_9BACT</name>